<reference evidence="1" key="1">
    <citation type="submission" date="2022-08" db="EMBL/GenBank/DDBJ databases">
        <title>Genome sequencing of Pelomonas sp. UHG3.</title>
        <authorList>
            <person name="So Y."/>
        </authorList>
    </citation>
    <scope>NUCLEOTIDE SEQUENCE</scope>
    <source>
        <strain evidence="1">UHG3</strain>
    </source>
</reference>
<accession>A0ACC6CBX1</accession>
<gene>
    <name evidence="1" type="ORF">NYO99_13230</name>
</gene>
<comment type="caution">
    <text evidence="1">The sequence shown here is derived from an EMBL/GenBank/DDBJ whole genome shotgun (WGS) entry which is preliminary data.</text>
</comment>
<protein>
    <submittedName>
        <fullName evidence="1">Uncharacterized protein</fullName>
    </submittedName>
</protein>
<keyword evidence="2" id="KW-1185">Reference proteome</keyword>
<evidence type="ECO:0000313" key="1">
    <source>
        <dbReference type="EMBL" id="MCY4745941.1"/>
    </source>
</evidence>
<proteinExistence type="predicted"/>
<name>A0ACC6CBX1_9BURK</name>
<organism evidence="1 2">
    <name type="scientific">Roseateles hydrophilus</name>
    <dbReference type="NCBI Taxonomy" id="2975054"/>
    <lineage>
        <taxon>Bacteria</taxon>
        <taxon>Pseudomonadati</taxon>
        <taxon>Pseudomonadota</taxon>
        <taxon>Betaproteobacteria</taxon>
        <taxon>Burkholderiales</taxon>
        <taxon>Sphaerotilaceae</taxon>
        <taxon>Roseateles</taxon>
    </lineage>
</organism>
<dbReference type="EMBL" id="JAPPUY010000003">
    <property type="protein sequence ID" value="MCY4745941.1"/>
    <property type="molecule type" value="Genomic_DNA"/>
</dbReference>
<sequence>MIAAHALAQPAPPAAGGPQPFPAGCMAEAQAIVQGAFKEGQASAALQRVPVGMATELARIGIHRGTLVLQSLISPPSTFELYQLPGAGGLRDVNGCPLHETYLGYRQGGFAPQPLRFYGPLRAPEPLSAAASSG</sequence>
<evidence type="ECO:0000313" key="2">
    <source>
        <dbReference type="Proteomes" id="UP001076464"/>
    </source>
</evidence>
<dbReference type="Proteomes" id="UP001076464">
    <property type="component" value="Unassembled WGS sequence"/>
</dbReference>